<dbReference type="Proteomes" id="UP000011124">
    <property type="component" value="Chromosome"/>
</dbReference>
<dbReference type="STRING" id="546271.Selsp_0283"/>
<evidence type="ECO:0000313" key="2">
    <source>
        <dbReference type="EMBL" id="AEB99259.1"/>
    </source>
</evidence>
<accession>C9LY71</accession>
<evidence type="ECO:0000313" key="3">
    <source>
        <dbReference type="EMBL" id="EEX76265.1"/>
    </source>
</evidence>
<reference evidence="2 5" key="2">
    <citation type="submission" date="2011-04" db="EMBL/GenBank/DDBJ databases">
        <title>The complete genome of Selenomonas sputigena DSM 20758.</title>
        <authorList>
            <consortium name="US DOE Joint Genome Institute (JGI-PGF)"/>
            <person name="Lucas S."/>
            <person name="Copeland A."/>
            <person name="Lapidus A."/>
            <person name="Bruce D."/>
            <person name="Goodwin L."/>
            <person name="Pitluck S."/>
            <person name="Peters L."/>
            <person name="Kyrpides N."/>
            <person name="Mavromatis K."/>
            <person name="Ivanova N."/>
            <person name="Ovchinnikova G."/>
            <person name="Teshima H."/>
            <person name="Detter J.C."/>
            <person name="Tapia R."/>
            <person name="Han C."/>
            <person name="Land M."/>
            <person name="Hauser L."/>
            <person name="Markowitz V."/>
            <person name="Cheng J.-F."/>
            <person name="Hugenholtz P."/>
            <person name="Woyke T."/>
            <person name="Wu D."/>
            <person name="Gronow S."/>
            <person name="Wellnitz S."/>
            <person name="Schneider S."/>
            <person name="Klenk H.-P."/>
            <person name="Eisen J.A."/>
        </authorList>
    </citation>
    <scope>NUCLEOTIDE SEQUENCE [LARGE SCALE GENOMIC DNA]</scope>
    <source>
        <strain evidence="2">ATCC 35185</strain>
        <strain evidence="5">ATCC 35185 / DSM 20758 / VPI D19B-28</strain>
    </source>
</reference>
<keyword evidence="1" id="KW-1277">Toxin-antitoxin system</keyword>
<protein>
    <submittedName>
        <fullName evidence="2">Plasmid stabilization system</fullName>
    </submittedName>
    <submittedName>
        <fullName evidence="3">Toxin-antitoxin system, toxin component, RelE family</fullName>
    </submittedName>
</protein>
<gene>
    <name evidence="2" type="ordered locus">Selsp_0283</name>
    <name evidence="3" type="ORF">SELSPUOL_02430</name>
</gene>
<dbReference type="Proteomes" id="UP000003505">
    <property type="component" value="Unassembled WGS sequence"/>
</dbReference>
<reference evidence="3 4" key="1">
    <citation type="submission" date="2009-09" db="EMBL/GenBank/DDBJ databases">
        <authorList>
            <person name="Weinstock G."/>
            <person name="Sodergren E."/>
            <person name="Clifton S."/>
            <person name="Fulton L."/>
            <person name="Fulton B."/>
            <person name="Courtney L."/>
            <person name="Fronick C."/>
            <person name="Harrison M."/>
            <person name="Strong C."/>
            <person name="Farmer C."/>
            <person name="Delahaunty K."/>
            <person name="Markovic C."/>
            <person name="Hall O."/>
            <person name="Minx P."/>
            <person name="Tomlinson C."/>
            <person name="Mitreva M."/>
            <person name="Nelson J."/>
            <person name="Hou S."/>
            <person name="Wollam A."/>
            <person name="Pepin K.H."/>
            <person name="Johnson M."/>
            <person name="Bhonagiri V."/>
            <person name="Nash W.E."/>
            <person name="Warren W."/>
            <person name="Chinwalla A."/>
            <person name="Mardis E.R."/>
            <person name="Wilson R.K."/>
        </authorList>
    </citation>
    <scope>NUCLEOTIDE SEQUENCE [LARGE SCALE GENOMIC DNA]</scope>
    <source>
        <strain evidence="3">ATCC 35185</strain>
        <strain evidence="4">ATCC 35185 / DSM 20758 / VPI D19B-28</strain>
    </source>
</reference>
<dbReference type="AlphaFoldDB" id="C9LY71"/>
<dbReference type="EMBL" id="CP002637">
    <property type="protein sequence ID" value="AEB99259.1"/>
    <property type="molecule type" value="Genomic_DNA"/>
</dbReference>
<dbReference type="InterPro" id="IPR052747">
    <property type="entry name" value="TA_system_RelE_toxin"/>
</dbReference>
<evidence type="ECO:0000313" key="5">
    <source>
        <dbReference type="Proteomes" id="UP000011124"/>
    </source>
</evidence>
<organism evidence="3 4">
    <name type="scientific">Selenomonas sputigena (strain ATCC 35185 / DSM 20758 / CCUG 44933 / VPI D19B-28)</name>
    <dbReference type="NCBI Taxonomy" id="546271"/>
    <lineage>
        <taxon>Bacteria</taxon>
        <taxon>Bacillati</taxon>
        <taxon>Bacillota</taxon>
        <taxon>Negativicutes</taxon>
        <taxon>Selenomonadales</taxon>
        <taxon>Selenomonadaceae</taxon>
        <taxon>Selenomonas</taxon>
    </lineage>
</organism>
<keyword evidence="5" id="KW-1185">Reference proteome</keyword>
<dbReference type="Pfam" id="PF05016">
    <property type="entry name" value="ParE_toxin"/>
    <property type="match status" value="1"/>
</dbReference>
<name>C9LY71_SELS3</name>
<evidence type="ECO:0000313" key="4">
    <source>
        <dbReference type="Proteomes" id="UP000003505"/>
    </source>
</evidence>
<dbReference type="InterPro" id="IPR035093">
    <property type="entry name" value="RelE/ParE_toxin_dom_sf"/>
</dbReference>
<dbReference type="SUPFAM" id="SSF143011">
    <property type="entry name" value="RelE-like"/>
    <property type="match status" value="1"/>
</dbReference>
<dbReference type="Gene3D" id="3.30.2310.20">
    <property type="entry name" value="RelE-like"/>
    <property type="match status" value="1"/>
</dbReference>
<dbReference type="eggNOG" id="COG2026">
    <property type="taxonomic scope" value="Bacteria"/>
</dbReference>
<proteinExistence type="predicted"/>
<dbReference type="EMBL" id="ACKP02000050">
    <property type="protein sequence ID" value="EEX76265.1"/>
    <property type="molecule type" value="Genomic_DNA"/>
</dbReference>
<dbReference type="RefSeq" id="WP_006193794.1">
    <property type="nucleotide sequence ID" value="NC_015437.1"/>
</dbReference>
<dbReference type="KEGG" id="ssg:Selsp_0283"/>
<dbReference type="PANTHER" id="PTHR38813:SF1">
    <property type="entry name" value="TOXIN RELE1-RELATED"/>
    <property type="match status" value="1"/>
</dbReference>
<dbReference type="HOGENOM" id="CLU_155761_6_0_9"/>
<dbReference type="OrthoDB" id="9805098at2"/>
<evidence type="ECO:0000256" key="1">
    <source>
        <dbReference type="ARBA" id="ARBA00022649"/>
    </source>
</evidence>
<sequence length="83" mass="9392">MKIQYAKLAVKSIETMDRPTKQRIKQAIEGLPQGDVKRLKGSDGLYRLRVGGWRIVFSYPAKDTLLIEKIAPRGDVYKGGFLL</sequence>
<dbReference type="InterPro" id="IPR007712">
    <property type="entry name" value="RelE/ParE_toxin"/>
</dbReference>
<dbReference type="PANTHER" id="PTHR38813">
    <property type="match status" value="1"/>
</dbReference>